<organism evidence="3 4">
    <name type="scientific">Oldenlandia corymbosa var. corymbosa</name>
    <dbReference type="NCBI Taxonomy" id="529605"/>
    <lineage>
        <taxon>Eukaryota</taxon>
        <taxon>Viridiplantae</taxon>
        <taxon>Streptophyta</taxon>
        <taxon>Embryophyta</taxon>
        <taxon>Tracheophyta</taxon>
        <taxon>Spermatophyta</taxon>
        <taxon>Magnoliopsida</taxon>
        <taxon>eudicotyledons</taxon>
        <taxon>Gunneridae</taxon>
        <taxon>Pentapetalae</taxon>
        <taxon>asterids</taxon>
        <taxon>lamiids</taxon>
        <taxon>Gentianales</taxon>
        <taxon>Rubiaceae</taxon>
        <taxon>Rubioideae</taxon>
        <taxon>Spermacoceae</taxon>
        <taxon>Hedyotis-Oldenlandia complex</taxon>
        <taxon>Oldenlandia</taxon>
    </lineage>
</organism>
<name>A0AAV1D4E3_OLDCO</name>
<accession>A0AAV1D4E3</accession>
<sequence>MVNSKEIELDANEKLETWSDVLDSVEDELYSTYLDRCTSEKQVLERRENEAVSKEKVLKTLEEELDSKTKNLNTRETELDFRNRSLGEKEIELASKEKSLKRMEDRLKLKRMENDLLKSKSLSGEEDELGICSRNKLNPKETMFQALENELYNLRKAVESRENELALKLKDLKYGKEDDIFRGKLSNLLSELVSEHKFLYPCTNEFGSSNPSQSTEDNISSKRSGNSVLDFRGSFGDMDKDGRNSRSSSKRSCIDAKIKEENEGS</sequence>
<dbReference type="EMBL" id="OX459121">
    <property type="protein sequence ID" value="CAI9102391.1"/>
    <property type="molecule type" value="Genomic_DNA"/>
</dbReference>
<evidence type="ECO:0000313" key="3">
    <source>
        <dbReference type="EMBL" id="CAI9102391.1"/>
    </source>
</evidence>
<gene>
    <name evidence="3" type="ORF">OLC1_LOCUS11744</name>
</gene>
<evidence type="ECO:0000313" key="4">
    <source>
        <dbReference type="Proteomes" id="UP001161247"/>
    </source>
</evidence>
<keyword evidence="1" id="KW-0175">Coiled coil</keyword>
<reference evidence="3" key="1">
    <citation type="submission" date="2023-03" db="EMBL/GenBank/DDBJ databases">
        <authorList>
            <person name="Julca I."/>
        </authorList>
    </citation>
    <scope>NUCLEOTIDE SEQUENCE</scope>
</reference>
<evidence type="ECO:0000256" key="2">
    <source>
        <dbReference type="SAM" id="MobiDB-lite"/>
    </source>
</evidence>
<feature type="region of interest" description="Disordered" evidence="2">
    <location>
        <begin position="204"/>
        <end position="265"/>
    </location>
</feature>
<feature type="coiled-coil region" evidence="1">
    <location>
        <begin position="44"/>
        <end position="120"/>
    </location>
</feature>
<feature type="compositionally biased region" description="Polar residues" evidence="2">
    <location>
        <begin position="205"/>
        <end position="227"/>
    </location>
</feature>
<protein>
    <submittedName>
        <fullName evidence="3">OLC1v1000653C1</fullName>
    </submittedName>
</protein>
<proteinExistence type="predicted"/>
<keyword evidence="4" id="KW-1185">Reference proteome</keyword>
<dbReference type="AlphaFoldDB" id="A0AAV1D4E3"/>
<feature type="compositionally biased region" description="Basic and acidic residues" evidence="2">
    <location>
        <begin position="252"/>
        <end position="265"/>
    </location>
</feature>
<dbReference type="Proteomes" id="UP001161247">
    <property type="component" value="Chromosome 4"/>
</dbReference>
<evidence type="ECO:0000256" key="1">
    <source>
        <dbReference type="SAM" id="Coils"/>
    </source>
</evidence>